<feature type="region of interest" description="Disordered" evidence="1">
    <location>
        <begin position="31"/>
        <end position="52"/>
    </location>
</feature>
<name>A0A167RYU9_CALVF</name>
<feature type="region of interest" description="Disordered" evidence="1">
    <location>
        <begin position="81"/>
        <end position="155"/>
    </location>
</feature>
<accession>A0A167RYU9</accession>
<protein>
    <submittedName>
        <fullName evidence="2">Uncharacterized protein</fullName>
    </submittedName>
</protein>
<proteinExistence type="predicted"/>
<dbReference type="AlphaFoldDB" id="A0A167RYU9"/>
<reference evidence="2 3" key="1">
    <citation type="journal article" date="2016" name="Mol. Biol. Evol.">
        <title>Comparative Genomics of Early-Diverging Mushroom-Forming Fungi Provides Insights into the Origins of Lignocellulose Decay Capabilities.</title>
        <authorList>
            <person name="Nagy L.G."/>
            <person name="Riley R."/>
            <person name="Tritt A."/>
            <person name="Adam C."/>
            <person name="Daum C."/>
            <person name="Floudas D."/>
            <person name="Sun H."/>
            <person name="Yadav J.S."/>
            <person name="Pangilinan J."/>
            <person name="Larsson K.H."/>
            <person name="Matsuura K."/>
            <person name="Barry K."/>
            <person name="Labutti K."/>
            <person name="Kuo R."/>
            <person name="Ohm R.A."/>
            <person name="Bhattacharya S.S."/>
            <person name="Shirouzu T."/>
            <person name="Yoshinaga Y."/>
            <person name="Martin F.M."/>
            <person name="Grigoriev I.V."/>
            <person name="Hibbett D.S."/>
        </authorList>
    </citation>
    <scope>NUCLEOTIDE SEQUENCE [LARGE SCALE GENOMIC DNA]</scope>
    <source>
        <strain evidence="2 3">TUFC12733</strain>
    </source>
</reference>
<dbReference type="EMBL" id="KV417266">
    <property type="protein sequence ID" value="KZP01420.1"/>
    <property type="molecule type" value="Genomic_DNA"/>
</dbReference>
<evidence type="ECO:0000256" key="1">
    <source>
        <dbReference type="SAM" id="MobiDB-lite"/>
    </source>
</evidence>
<evidence type="ECO:0000313" key="3">
    <source>
        <dbReference type="Proteomes" id="UP000076738"/>
    </source>
</evidence>
<organism evidence="2 3">
    <name type="scientific">Calocera viscosa (strain TUFC12733)</name>
    <dbReference type="NCBI Taxonomy" id="1330018"/>
    <lineage>
        <taxon>Eukaryota</taxon>
        <taxon>Fungi</taxon>
        <taxon>Dikarya</taxon>
        <taxon>Basidiomycota</taxon>
        <taxon>Agaricomycotina</taxon>
        <taxon>Dacrymycetes</taxon>
        <taxon>Dacrymycetales</taxon>
        <taxon>Dacrymycetaceae</taxon>
        <taxon>Calocera</taxon>
    </lineage>
</organism>
<keyword evidence="3" id="KW-1185">Reference proteome</keyword>
<feature type="compositionally biased region" description="Basic and acidic residues" evidence="1">
    <location>
        <begin position="129"/>
        <end position="141"/>
    </location>
</feature>
<dbReference type="Proteomes" id="UP000076738">
    <property type="component" value="Unassembled WGS sequence"/>
</dbReference>
<sequence length="155" mass="17130">MQADECSEQEGWGRSCLQIAIRLRNAARRKAGADRACRSRPGPGMQREQGWGRSHMPVAVRLRKAAYREDWGRLRMPVVAEPRNAAGRKAGADRASRSRSGRGMLHGGRPGPIAHTDRSQPEGYSTQEGEGRSHMSIEIRLRNAGVDRTCRSSPS</sequence>
<evidence type="ECO:0000313" key="2">
    <source>
        <dbReference type="EMBL" id="KZP01420.1"/>
    </source>
</evidence>
<gene>
    <name evidence="2" type="ORF">CALVIDRAFT_2655</name>
</gene>